<accession>A0A2Z7BD41</accession>
<dbReference type="InterPro" id="IPR056770">
    <property type="entry name" value="Piezo_THU9_anchor"/>
</dbReference>
<feature type="transmembrane region" description="Helical" evidence="7">
    <location>
        <begin position="534"/>
        <end position="551"/>
    </location>
</feature>
<feature type="compositionally biased region" description="Basic and acidic residues" evidence="6">
    <location>
        <begin position="830"/>
        <end position="840"/>
    </location>
</feature>
<sequence>MYRSFGTYIAFLTILLAVYLVRPNCISFGYIFFLLFWIIGRQLVEKTRRRLWFPLKAYAVGVFIFMYILSIFPTIETWMAAEVDLIVLFGYDTEASLLGNLWESLAILIVMQLYSYERRQSKYMKAEDHDPIQLGILGFIKRFLIWHSQKFLLIALFYASLSPISAFGFLYLLGLVCCSVLPTASRIPSKSFLMYTGFLVTAEYLFQMWGKQAKMFPGQMYHGLSLFLGRSEDPCPLFLSAEDLSTVSTSDSCNQTLSESREMASQGIGQSNSWPSFRHGIHQSSQDMSSRRGSSSRTTKYSFGYIWGTMNDSHQWNNKRIVALKQERFEMQKTTLKVYLKFWMENMFKLFGLEINMIALLLASFALLNAISILYIACLASCVLLARPIIRKLWPIFVFLFATILLAEYFAMWKNMMPFNPHVSTETNVHCHDCWKSSNTYFHHCQKCWLGLLVDDPRMLISSFMVFILACFKLRADRSSSFSRSSTYHLVLALILITGTLEYDILHLGYLGFALIFFRLRLTVLKKKNKIFKYLRMYNFAVIVLSLAYQSPFIGDFNTGKCETIDYIYEVIGFYKYDYGFRITSRSALVEIIIFVLVSLQSYMFSSSEFDYVFRYLEAEQIGAIVREQEKKAAWKTEQLQHIRESEVKKRHRNLQVEKMKSEMLNLQIQLHGMNSTSIYDDVSPVKEGLRRRKNASVGRQDSGGFEKQDEDIPPDSQFSFNVYESPRSIRAESPLAVDFEKHSTDASLFEITELEEDPGDNNAIHESTKADKAKSQSKDNPLASAVQLIEDGVFQVQSIGNQAVSNLVSFLNIVPQDSNSNKTSSVEYELSKDRGSPDVKTRNLNRTVSLQSDRSRTSEPASLQIGRIVHHIWSRMRSNNDIVCYCCFILVFLWNFSLLSMVYLAALFLYALCVNTGPSYIFWIVMLIYTEIYILVQYIYQIMIQHCGFSIHSDLLRKLGFPTKRIKSSFVISLLPLFLVYLFTLLQSSITAKDGEWFSVGFSNIRGRSLNRKQVVAGSSCWEKAKKVFQLMKQVTEMVFLGCSRYWKSLTQEAESPPYFVQLSIDVKSWPEDGIQPERIESAVNLMLRLVHEDSCKEEKPNHCPYASKVQIRSIEKSTENVNVALAVFEVVYTSPLAECVPTEQFSTLTPAADVAKEILKARHAHLVEEAGFPYPILSVIGGGKREIDLYAYTFGADLTVFFLVAIFYQSVIKNKSEFLEYYQLEDQFPKEFVSILIIIFFLIVVDRFIYLCSFATGKVIFYLFNLILFTYVITEYAWNMDTSQQNAAGLALRAIYLTKAVSLALQAMQIRYGIPHKSTLYCQFLTSDVSRLNYLGYRLYRALPFLYELRCVLDWSCTTTSLTMYDWLKLEDIHASLYLVKCDNVMNRAKHKQGDKQTKMTKFCNGICLFFILICVIWAPMLMYSSGNPSNIANPINDASFQFDIKTDGGRLTLFQTTLCKRIAWDHVNATGDLDPRYFLSSYNVNDIQLICCQADASTLWFVPDAVQKQFIESLSSTSMDMKYSWVLMRDRPKGKETVKYEKSVDPLDLPKASEVEGVLNGSFSSFRVHNIYPRFFRVTGSGEVRPFEQEVNDVTADLILHHGSSEWWSFHVINSFNTSSCRGLLGPMAIIVSEETPQGFLGETLSKFSIWGLYITFVLAVGRFIRLQCSDLRMRIPFENLPSCDRLIAICEDIYAARAEGELGVEEVLYWTLIKIYRSPHMLLEYTNPS</sequence>
<keyword evidence="4 7" id="KW-1133">Transmembrane helix</keyword>
<dbReference type="EMBL" id="KV006883">
    <property type="protein sequence ID" value="KZV32394.1"/>
    <property type="molecule type" value="Genomic_DNA"/>
</dbReference>
<dbReference type="Pfam" id="PF12166">
    <property type="entry name" value="Piezo_cap"/>
    <property type="match status" value="1"/>
</dbReference>
<dbReference type="Proteomes" id="UP000250235">
    <property type="component" value="Unassembled WGS sequence"/>
</dbReference>
<organism evidence="11 12">
    <name type="scientific">Dorcoceras hygrometricum</name>
    <dbReference type="NCBI Taxonomy" id="472368"/>
    <lineage>
        <taxon>Eukaryota</taxon>
        <taxon>Viridiplantae</taxon>
        <taxon>Streptophyta</taxon>
        <taxon>Embryophyta</taxon>
        <taxon>Tracheophyta</taxon>
        <taxon>Spermatophyta</taxon>
        <taxon>Magnoliopsida</taxon>
        <taxon>eudicotyledons</taxon>
        <taxon>Gunneridae</taxon>
        <taxon>Pentapetalae</taxon>
        <taxon>asterids</taxon>
        <taxon>lamiids</taxon>
        <taxon>Lamiales</taxon>
        <taxon>Gesneriaceae</taxon>
        <taxon>Didymocarpoideae</taxon>
        <taxon>Trichosporeae</taxon>
        <taxon>Loxocarpinae</taxon>
        <taxon>Dorcoceras</taxon>
    </lineage>
</organism>
<evidence type="ECO:0000259" key="9">
    <source>
        <dbReference type="Pfam" id="PF23188"/>
    </source>
</evidence>
<evidence type="ECO:0000256" key="3">
    <source>
        <dbReference type="ARBA" id="ARBA00022692"/>
    </source>
</evidence>
<feature type="transmembrane region" description="Helical" evidence="7">
    <location>
        <begin position="56"/>
        <end position="75"/>
    </location>
</feature>
<dbReference type="GO" id="GO:0042391">
    <property type="term" value="P:regulation of membrane potential"/>
    <property type="evidence" value="ECO:0007669"/>
    <property type="project" value="TreeGrafter"/>
</dbReference>
<keyword evidence="3 7" id="KW-0812">Transmembrane</keyword>
<feature type="region of interest" description="Disordered" evidence="6">
    <location>
        <begin position="690"/>
        <end position="717"/>
    </location>
</feature>
<evidence type="ECO:0000313" key="12">
    <source>
        <dbReference type="Proteomes" id="UP000250235"/>
    </source>
</evidence>
<feature type="region of interest" description="Disordered" evidence="6">
    <location>
        <begin position="755"/>
        <end position="779"/>
    </location>
</feature>
<feature type="transmembrane region" description="Helical" evidence="7">
    <location>
        <begin position="1191"/>
        <end position="1214"/>
    </location>
</feature>
<comment type="similarity">
    <text evidence="2">Belongs to the PIEZO (TC 1.A.75) family.</text>
</comment>
<dbReference type="InterPro" id="IPR031334">
    <property type="entry name" value="Piezo_cap_dom"/>
</dbReference>
<proteinExistence type="inferred from homology"/>
<feature type="transmembrane region" description="Helical" evidence="7">
    <location>
        <begin position="505"/>
        <end position="522"/>
    </location>
</feature>
<dbReference type="GO" id="GO:0050982">
    <property type="term" value="P:detection of mechanical stimulus"/>
    <property type="evidence" value="ECO:0007669"/>
    <property type="project" value="TreeGrafter"/>
</dbReference>
<evidence type="ECO:0000256" key="5">
    <source>
        <dbReference type="ARBA" id="ARBA00023136"/>
    </source>
</evidence>
<dbReference type="OrthoDB" id="303066at2759"/>
<feature type="transmembrane region" description="Helical" evidence="7">
    <location>
        <begin position="588"/>
        <end position="605"/>
    </location>
</feature>
<dbReference type="Pfam" id="PF23188">
    <property type="entry name" value="THU_Piezo1"/>
    <property type="match status" value="1"/>
</dbReference>
<feature type="transmembrane region" description="Helical" evidence="7">
    <location>
        <begin position="921"/>
        <end position="941"/>
    </location>
</feature>
<evidence type="ECO:0000256" key="6">
    <source>
        <dbReference type="SAM" id="MobiDB-lite"/>
    </source>
</evidence>
<feature type="transmembrane region" description="Helical" evidence="7">
    <location>
        <begin position="95"/>
        <end position="116"/>
    </location>
</feature>
<evidence type="ECO:0000313" key="11">
    <source>
        <dbReference type="EMBL" id="KZV32394.1"/>
    </source>
</evidence>
<dbReference type="GO" id="GO:0071260">
    <property type="term" value="P:cellular response to mechanical stimulus"/>
    <property type="evidence" value="ECO:0007669"/>
    <property type="project" value="TreeGrafter"/>
</dbReference>
<evidence type="ECO:0000256" key="1">
    <source>
        <dbReference type="ARBA" id="ARBA00004141"/>
    </source>
</evidence>
<dbReference type="GO" id="GO:0008381">
    <property type="term" value="F:mechanosensitive monoatomic ion channel activity"/>
    <property type="evidence" value="ECO:0007669"/>
    <property type="project" value="InterPro"/>
</dbReference>
<feature type="domain" description="Piezo non-specific cation channel cap" evidence="8">
    <location>
        <begin position="1455"/>
        <end position="1731"/>
    </location>
</feature>
<protein>
    <submittedName>
        <fullName evidence="11">Uncharacterized protein</fullName>
    </submittedName>
</protein>
<feature type="transmembrane region" description="Helical" evidence="7">
    <location>
        <begin position="1261"/>
        <end position="1280"/>
    </location>
</feature>
<feature type="compositionally biased region" description="Basic and acidic residues" evidence="6">
    <location>
        <begin position="767"/>
        <end position="778"/>
    </location>
</feature>
<dbReference type="GO" id="GO:0005261">
    <property type="term" value="F:monoatomic cation channel activity"/>
    <property type="evidence" value="ECO:0007669"/>
    <property type="project" value="TreeGrafter"/>
</dbReference>
<feature type="transmembrane region" description="Helical" evidence="7">
    <location>
        <begin position="365"/>
        <end position="386"/>
    </location>
</feature>
<feature type="transmembrane region" description="Helical" evidence="7">
    <location>
        <begin position="1234"/>
        <end position="1254"/>
    </location>
</feature>
<feature type="transmembrane region" description="Helical" evidence="7">
    <location>
        <begin position="883"/>
        <end position="909"/>
    </location>
</feature>
<dbReference type="Pfam" id="PF24874">
    <property type="entry name" value="Piezo_THU9_anchor"/>
    <property type="match status" value="1"/>
</dbReference>
<keyword evidence="12" id="KW-1185">Reference proteome</keyword>
<name>A0A2Z7BD41_9LAMI</name>
<evidence type="ECO:0000256" key="7">
    <source>
        <dbReference type="SAM" id="Phobius"/>
    </source>
</evidence>
<feature type="transmembrane region" description="Helical" evidence="7">
    <location>
        <begin position="151"/>
        <end position="172"/>
    </location>
</feature>
<reference evidence="11 12" key="1">
    <citation type="journal article" date="2015" name="Proc. Natl. Acad. Sci. U.S.A.">
        <title>The resurrection genome of Boea hygrometrica: A blueprint for survival of dehydration.</title>
        <authorList>
            <person name="Xiao L."/>
            <person name="Yang G."/>
            <person name="Zhang L."/>
            <person name="Yang X."/>
            <person name="Zhao S."/>
            <person name="Ji Z."/>
            <person name="Zhou Q."/>
            <person name="Hu M."/>
            <person name="Wang Y."/>
            <person name="Chen M."/>
            <person name="Xu Y."/>
            <person name="Jin H."/>
            <person name="Xiao X."/>
            <person name="Hu G."/>
            <person name="Bao F."/>
            <person name="Hu Y."/>
            <person name="Wan P."/>
            <person name="Li L."/>
            <person name="Deng X."/>
            <person name="Kuang T."/>
            <person name="Xiang C."/>
            <person name="Zhu J.K."/>
            <person name="Oliver M.J."/>
            <person name="He Y."/>
        </authorList>
    </citation>
    <scope>NUCLEOTIDE SEQUENCE [LARGE SCALE GENOMIC DNA]</scope>
    <source>
        <strain evidence="12">cv. XS01</strain>
    </source>
</reference>
<feature type="region of interest" description="Disordered" evidence="6">
    <location>
        <begin position="819"/>
        <end position="840"/>
    </location>
</feature>
<evidence type="ECO:0000259" key="10">
    <source>
        <dbReference type="Pfam" id="PF24874"/>
    </source>
</evidence>
<evidence type="ECO:0000256" key="4">
    <source>
        <dbReference type="ARBA" id="ARBA00022989"/>
    </source>
</evidence>
<feature type="transmembrane region" description="Helical" evidence="7">
    <location>
        <begin position="393"/>
        <end position="412"/>
    </location>
</feature>
<dbReference type="PANTHER" id="PTHR13167:SF25">
    <property type="entry name" value="PIEZO-TYPE MECHANOSENSITIVE ION CHANNEL COMPONENT"/>
    <property type="match status" value="1"/>
</dbReference>
<comment type="subcellular location">
    <subcellularLocation>
        <location evidence="1">Membrane</location>
        <topology evidence="1">Multi-pass membrane protein</topology>
    </subcellularLocation>
</comment>
<evidence type="ECO:0000259" key="8">
    <source>
        <dbReference type="Pfam" id="PF12166"/>
    </source>
</evidence>
<dbReference type="InterPro" id="IPR027272">
    <property type="entry name" value="Piezo"/>
</dbReference>
<dbReference type="PANTHER" id="PTHR13167">
    <property type="entry name" value="PIEZO-TYPE MECHANOSENSITIVE ION CHANNEL COMPONENT"/>
    <property type="match status" value="1"/>
</dbReference>
<feature type="domain" description="Piezo THU9 and anchor" evidence="10">
    <location>
        <begin position="1190"/>
        <end position="1427"/>
    </location>
</feature>
<dbReference type="InterPro" id="IPR056768">
    <property type="entry name" value="THU_Piezo"/>
</dbReference>
<evidence type="ECO:0000256" key="2">
    <source>
        <dbReference type="ARBA" id="ARBA00007821"/>
    </source>
</evidence>
<keyword evidence="5 7" id="KW-0472">Membrane</keyword>
<dbReference type="GO" id="GO:0016020">
    <property type="term" value="C:membrane"/>
    <property type="evidence" value="ECO:0007669"/>
    <property type="project" value="UniProtKB-SubCell"/>
</dbReference>
<feature type="transmembrane region" description="Helical" evidence="7">
    <location>
        <begin position="1651"/>
        <end position="1668"/>
    </location>
</feature>
<gene>
    <name evidence="11" type="ORF">F511_03677</name>
</gene>
<feature type="transmembrane region" description="Helical" evidence="7">
    <location>
        <begin position="1405"/>
        <end position="1426"/>
    </location>
</feature>
<feature type="domain" description="Piezo transmembrane helical unit" evidence="9">
    <location>
        <begin position="879"/>
        <end position="998"/>
    </location>
</feature>